<dbReference type="PANTHER" id="PTHR31973">
    <property type="entry name" value="POLYPROTEIN, PUTATIVE-RELATED"/>
    <property type="match status" value="1"/>
</dbReference>
<keyword evidence="2" id="KW-1185">Reference proteome</keyword>
<gene>
    <name evidence="1" type="ORF">PHMEG_00015099</name>
</gene>
<sequence>MLYRAKDNVLDTLDIEWSKSFTLIPSLLTLFQNKNPGTFVALDLDQDDQFFRAFVSLGVAIKTTRFCLPLFGFDGTNSMNNKYHGVILTLIGRETETIKRLDLQLLTLKYEDNIEWFFRNCVAAGLVFDSIPIFSDRGHIVGASEKLALEGIRLNLKFCTIHIIRNVRKKFKLRGKDIENAIFDVQGAPTEVKYNFALGKLELNFGKATWDYVANILPVNWCVWANMPTSSSVLHDYFVPAPLFEWRSTNFVESDNNVVLSSGLRRCTPFGMLHQAMMQMMHAATTRRTLVETWRDADRYLTPKVRALREE</sequence>
<evidence type="ECO:0000313" key="2">
    <source>
        <dbReference type="Proteomes" id="UP000198211"/>
    </source>
</evidence>
<dbReference type="PANTHER" id="PTHR31973:SF187">
    <property type="entry name" value="MUTATOR TRANSPOSASE MUDRA PROTEIN"/>
    <property type="match status" value="1"/>
</dbReference>
<reference evidence="2" key="1">
    <citation type="submission" date="2017-03" db="EMBL/GenBank/DDBJ databases">
        <title>Phytopthora megakarya and P. palmivora, two closely related causual agents of cacao black pod achieved similar genome size and gene model numbers by different mechanisms.</title>
        <authorList>
            <person name="Ali S."/>
            <person name="Shao J."/>
            <person name="Larry D.J."/>
            <person name="Kronmiller B."/>
            <person name="Shen D."/>
            <person name="Strem M.D."/>
            <person name="Melnick R.L."/>
            <person name="Guiltinan M.J."/>
            <person name="Tyler B.M."/>
            <person name="Meinhardt L.W."/>
            <person name="Bailey B.A."/>
        </authorList>
    </citation>
    <scope>NUCLEOTIDE SEQUENCE [LARGE SCALE GENOMIC DNA]</scope>
    <source>
        <strain evidence="2">zdho120</strain>
    </source>
</reference>
<dbReference type="OrthoDB" id="165010at2759"/>
<dbReference type="AlphaFoldDB" id="A0A225W2B4"/>
<name>A0A225W2B4_9STRA</name>
<evidence type="ECO:0008006" key="3">
    <source>
        <dbReference type="Google" id="ProtNLM"/>
    </source>
</evidence>
<proteinExistence type="predicted"/>
<comment type="caution">
    <text evidence="1">The sequence shown here is derived from an EMBL/GenBank/DDBJ whole genome shotgun (WGS) entry which is preliminary data.</text>
</comment>
<dbReference type="EMBL" id="NBNE01002017">
    <property type="protein sequence ID" value="OWZ11826.1"/>
    <property type="molecule type" value="Genomic_DNA"/>
</dbReference>
<evidence type="ECO:0000313" key="1">
    <source>
        <dbReference type="EMBL" id="OWZ11826.1"/>
    </source>
</evidence>
<protein>
    <recommendedName>
        <fullName evidence="3">MULE transposase domain-containing protein</fullName>
    </recommendedName>
</protein>
<accession>A0A225W2B4</accession>
<organism evidence="1 2">
    <name type="scientific">Phytophthora megakarya</name>
    <dbReference type="NCBI Taxonomy" id="4795"/>
    <lineage>
        <taxon>Eukaryota</taxon>
        <taxon>Sar</taxon>
        <taxon>Stramenopiles</taxon>
        <taxon>Oomycota</taxon>
        <taxon>Peronosporomycetes</taxon>
        <taxon>Peronosporales</taxon>
        <taxon>Peronosporaceae</taxon>
        <taxon>Phytophthora</taxon>
    </lineage>
</organism>
<dbReference type="Proteomes" id="UP000198211">
    <property type="component" value="Unassembled WGS sequence"/>
</dbReference>